<evidence type="ECO:0000256" key="5">
    <source>
        <dbReference type="ARBA" id="ARBA00023004"/>
    </source>
</evidence>
<keyword evidence="7" id="KW-0812">Transmembrane</keyword>
<dbReference type="VEuPathDB" id="VectorBase:RSAN_043710"/>
<dbReference type="PRINTS" id="PR00463">
    <property type="entry name" value="EP450I"/>
</dbReference>
<protein>
    <recommendedName>
        <fullName evidence="10">Cytochrome P450</fullName>
    </recommendedName>
</protein>
<dbReference type="InterPro" id="IPR002401">
    <property type="entry name" value="Cyt_P450_E_grp-I"/>
</dbReference>
<dbReference type="GO" id="GO:0020037">
    <property type="term" value="F:heme binding"/>
    <property type="evidence" value="ECO:0007669"/>
    <property type="project" value="InterPro"/>
</dbReference>
<evidence type="ECO:0000256" key="3">
    <source>
        <dbReference type="ARBA" id="ARBA00022723"/>
    </source>
</evidence>
<comment type="similarity">
    <text evidence="1">Belongs to the cytochrome P450 family.</text>
</comment>
<dbReference type="GO" id="GO:0042446">
    <property type="term" value="P:hormone biosynthetic process"/>
    <property type="evidence" value="ECO:0007669"/>
    <property type="project" value="TreeGrafter"/>
</dbReference>
<dbReference type="Pfam" id="PF00067">
    <property type="entry name" value="p450"/>
    <property type="match status" value="1"/>
</dbReference>
<evidence type="ECO:0008006" key="10">
    <source>
        <dbReference type="Google" id="ProtNLM"/>
    </source>
</evidence>
<dbReference type="PANTHER" id="PTHR24289">
    <property type="entry name" value="STEROID 17-ALPHA-HYDROXYLASE/17,20 LYASE"/>
    <property type="match status" value="1"/>
</dbReference>
<name>A0A9D4Q1D3_RHISA</name>
<keyword evidence="9" id="KW-1185">Reference proteome</keyword>
<evidence type="ECO:0000256" key="4">
    <source>
        <dbReference type="ARBA" id="ARBA00023002"/>
    </source>
</evidence>
<keyword evidence="5" id="KW-0408">Iron</keyword>
<gene>
    <name evidence="8" type="ORF">HPB52_017138</name>
</gene>
<evidence type="ECO:0000256" key="7">
    <source>
        <dbReference type="SAM" id="Phobius"/>
    </source>
</evidence>
<dbReference type="GO" id="GO:0042448">
    <property type="term" value="P:progesterone metabolic process"/>
    <property type="evidence" value="ECO:0007669"/>
    <property type="project" value="TreeGrafter"/>
</dbReference>
<dbReference type="InterPro" id="IPR001128">
    <property type="entry name" value="Cyt_P450"/>
</dbReference>
<dbReference type="SUPFAM" id="SSF48264">
    <property type="entry name" value="Cytochrome P450"/>
    <property type="match status" value="1"/>
</dbReference>
<keyword evidence="7" id="KW-0472">Membrane</keyword>
<organism evidence="8 9">
    <name type="scientific">Rhipicephalus sanguineus</name>
    <name type="common">Brown dog tick</name>
    <name type="synonym">Ixodes sanguineus</name>
    <dbReference type="NCBI Taxonomy" id="34632"/>
    <lineage>
        <taxon>Eukaryota</taxon>
        <taxon>Metazoa</taxon>
        <taxon>Ecdysozoa</taxon>
        <taxon>Arthropoda</taxon>
        <taxon>Chelicerata</taxon>
        <taxon>Arachnida</taxon>
        <taxon>Acari</taxon>
        <taxon>Parasitiformes</taxon>
        <taxon>Ixodida</taxon>
        <taxon>Ixodoidea</taxon>
        <taxon>Ixodidae</taxon>
        <taxon>Rhipicephalinae</taxon>
        <taxon>Rhipicephalus</taxon>
        <taxon>Rhipicephalus</taxon>
    </lineage>
</organism>
<evidence type="ECO:0000313" key="9">
    <source>
        <dbReference type="Proteomes" id="UP000821837"/>
    </source>
</evidence>
<feature type="transmembrane region" description="Helical" evidence="7">
    <location>
        <begin position="6"/>
        <end position="24"/>
    </location>
</feature>
<evidence type="ECO:0000256" key="1">
    <source>
        <dbReference type="ARBA" id="ARBA00010617"/>
    </source>
</evidence>
<dbReference type="PANTHER" id="PTHR24289:SF1">
    <property type="entry name" value="STEROID 17-ALPHA-HYDROXYLASE_17,20 LYASE"/>
    <property type="match status" value="1"/>
</dbReference>
<dbReference type="InterPro" id="IPR036396">
    <property type="entry name" value="Cyt_P450_sf"/>
</dbReference>
<proteinExistence type="inferred from homology"/>
<keyword evidence="2" id="KW-0349">Heme</keyword>
<reference evidence="8" key="2">
    <citation type="submission" date="2021-09" db="EMBL/GenBank/DDBJ databases">
        <authorList>
            <person name="Jia N."/>
            <person name="Wang J."/>
            <person name="Shi W."/>
            <person name="Du L."/>
            <person name="Sun Y."/>
            <person name="Zhan W."/>
            <person name="Jiang J."/>
            <person name="Wang Q."/>
            <person name="Zhang B."/>
            <person name="Ji P."/>
            <person name="Sakyi L.B."/>
            <person name="Cui X."/>
            <person name="Yuan T."/>
            <person name="Jiang B."/>
            <person name="Yang W."/>
            <person name="Lam T.T.-Y."/>
            <person name="Chang Q."/>
            <person name="Ding S."/>
            <person name="Wang X."/>
            <person name="Zhu J."/>
            <person name="Ruan X."/>
            <person name="Zhao L."/>
            <person name="Wei J."/>
            <person name="Que T."/>
            <person name="Du C."/>
            <person name="Cheng J."/>
            <person name="Dai P."/>
            <person name="Han X."/>
            <person name="Huang E."/>
            <person name="Gao Y."/>
            <person name="Liu J."/>
            <person name="Shao H."/>
            <person name="Ye R."/>
            <person name="Li L."/>
            <person name="Wei W."/>
            <person name="Wang X."/>
            <person name="Wang C."/>
            <person name="Huo Q."/>
            <person name="Li W."/>
            <person name="Guo W."/>
            <person name="Chen H."/>
            <person name="Chen S."/>
            <person name="Zhou L."/>
            <person name="Zhou L."/>
            <person name="Ni X."/>
            <person name="Tian J."/>
            <person name="Zhou Y."/>
            <person name="Sheng Y."/>
            <person name="Liu T."/>
            <person name="Pan Y."/>
            <person name="Xia L."/>
            <person name="Li J."/>
            <person name="Zhao F."/>
            <person name="Cao W."/>
        </authorList>
    </citation>
    <scope>NUCLEOTIDE SEQUENCE</scope>
    <source>
        <strain evidence="8">Rsan-2018</strain>
        <tissue evidence="8">Larvae</tissue>
    </source>
</reference>
<keyword evidence="7" id="KW-1133">Transmembrane helix</keyword>
<sequence>MVHEQLYAGVLVAFAAVLMLLQQFRRKSSLKKLPPGPLNLPVVGSSYIVGRYPNAWDAFSDLRRRYGDVYSINLGSRRCLVVSSIDALREVLVTKASDFADRPDSLRYHAIFKDNRNLSIALCDWSSKQRTRRELCYPVMHPKQASAEQSRLSNCIETELGHLTAELSRTTGTPIKPRQALLVTTANIFYTFFCSERFTPDDPKFLRIVDLYNEVFHQLFQGFAIDFMPWLKVLQGKQLCLLKEKSMEIYRFTLAIMDRREKVIASGIGAELDQARDLMDVLLLSLKGPSAEGQLDKIDVAVVIEDLIGGHSVIANLWVWCLYILSDYP</sequence>
<evidence type="ECO:0000256" key="6">
    <source>
        <dbReference type="ARBA" id="ARBA00023033"/>
    </source>
</evidence>
<dbReference type="GO" id="GO:0005506">
    <property type="term" value="F:iron ion binding"/>
    <property type="evidence" value="ECO:0007669"/>
    <property type="project" value="InterPro"/>
</dbReference>
<dbReference type="AlphaFoldDB" id="A0A9D4Q1D3"/>
<accession>A0A9D4Q1D3</accession>
<dbReference type="Gene3D" id="1.10.630.10">
    <property type="entry name" value="Cytochrome P450"/>
    <property type="match status" value="1"/>
</dbReference>
<dbReference type="EMBL" id="JABSTV010001249">
    <property type="protein sequence ID" value="KAH7962604.1"/>
    <property type="molecule type" value="Genomic_DNA"/>
</dbReference>
<dbReference type="Proteomes" id="UP000821837">
    <property type="component" value="Chromosome 3"/>
</dbReference>
<dbReference type="GO" id="GO:0004508">
    <property type="term" value="F:steroid 17-alpha-monooxygenase activity"/>
    <property type="evidence" value="ECO:0007669"/>
    <property type="project" value="TreeGrafter"/>
</dbReference>
<evidence type="ECO:0000313" key="8">
    <source>
        <dbReference type="EMBL" id="KAH7962604.1"/>
    </source>
</evidence>
<keyword evidence="3" id="KW-0479">Metal-binding</keyword>
<comment type="caution">
    <text evidence="8">The sequence shown here is derived from an EMBL/GenBank/DDBJ whole genome shotgun (WGS) entry which is preliminary data.</text>
</comment>
<evidence type="ECO:0000256" key="2">
    <source>
        <dbReference type="ARBA" id="ARBA00022617"/>
    </source>
</evidence>
<keyword evidence="6" id="KW-0503">Monooxygenase</keyword>
<reference evidence="8" key="1">
    <citation type="journal article" date="2020" name="Cell">
        <title>Large-Scale Comparative Analyses of Tick Genomes Elucidate Their Genetic Diversity and Vector Capacities.</title>
        <authorList>
            <consortium name="Tick Genome and Microbiome Consortium (TIGMIC)"/>
            <person name="Jia N."/>
            <person name="Wang J."/>
            <person name="Shi W."/>
            <person name="Du L."/>
            <person name="Sun Y."/>
            <person name="Zhan W."/>
            <person name="Jiang J.F."/>
            <person name="Wang Q."/>
            <person name="Zhang B."/>
            <person name="Ji P."/>
            <person name="Bell-Sakyi L."/>
            <person name="Cui X.M."/>
            <person name="Yuan T.T."/>
            <person name="Jiang B.G."/>
            <person name="Yang W.F."/>
            <person name="Lam T.T."/>
            <person name="Chang Q.C."/>
            <person name="Ding S.J."/>
            <person name="Wang X.J."/>
            <person name="Zhu J.G."/>
            <person name="Ruan X.D."/>
            <person name="Zhao L."/>
            <person name="Wei J.T."/>
            <person name="Ye R.Z."/>
            <person name="Que T.C."/>
            <person name="Du C.H."/>
            <person name="Zhou Y.H."/>
            <person name="Cheng J.X."/>
            <person name="Dai P.F."/>
            <person name="Guo W.B."/>
            <person name="Han X.H."/>
            <person name="Huang E.J."/>
            <person name="Li L.F."/>
            <person name="Wei W."/>
            <person name="Gao Y.C."/>
            <person name="Liu J.Z."/>
            <person name="Shao H.Z."/>
            <person name="Wang X."/>
            <person name="Wang C.C."/>
            <person name="Yang T.C."/>
            <person name="Huo Q.B."/>
            <person name="Li W."/>
            <person name="Chen H.Y."/>
            <person name="Chen S.E."/>
            <person name="Zhou L.G."/>
            <person name="Ni X.B."/>
            <person name="Tian J.H."/>
            <person name="Sheng Y."/>
            <person name="Liu T."/>
            <person name="Pan Y.S."/>
            <person name="Xia L.Y."/>
            <person name="Li J."/>
            <person name="Zhao F."/>
            <person name="Cao W.C."/>
        </authorList>
    </citation>
    <scope>NUCLEOTIDE SEQUENCE</scope>
    <source>
        <strain evidence="8">Rsan-2018</strain>
    </source>
</reference>
<keyword evidence="4" id="KW-0560">Oxidoreductase</keyword>